<reference evidence="1" key="1">
    <citation type="submission" date="2022-04" db="EMBL/GenBank/DDBJ databases">
        <title>Jade perch genome.</title>
        <authorList>
            <person name="Chao B."/>
        </authorList>
    </citation>
    <scope>NUCLEOTIDE SEQUENCE</scope>
    <source>
        <strain evidence="1">CB-2022</strain>
    </source>
</reference>
<name>A0ACB8W5S1_9TELE</name>
<sequence>MAAEVDIFTLLKTRNIPDSIINQLKDDKENATTASYEVAKLIAQHGKPFTDGDFIKQCLIKVTEIICLEKVQDFNNAVEKIGLKWDKLCGVTNGWSSGYDGLVTQLKKKFHKNAKVESRETIQSLIAEVDALLLTEDGKEPQKFETMSRVKAFKFTEELNEFLYHHTVESMPPITPEKSTERSGRPSSVPLSRATVCFEIENKAWSYPGLMRWWQLTQIGQPSLRVIDTIMDPEAEAPMEPITVSPVEVPDTIPAVSPAKLSEPPKPTEPAQDTIVTILIEKLVTRIFKKSKIAFHTKDPNKMIIRLVRIVLAEVEGLDLDLSSKKIKSLDKNLFNHLCKKRRCPEMVLNSIIVQDAELESFIVLFYKTQLTKPQEHKNAINRFFWATGRVISSYFMKNSSPAANPGNILLNSPLCLDKGQRPVQHKVAWM</sequence>
<dbReference type="EMBL" id="CM041544">
    <property type="protein sequence ID" value="KAI3362803.1"/>
    <property type="molecule type" value="Genomic_DNA"/>
</dbReference>
<evidence type="ECO:0000313" key="1">
    <source>
        <dbReference type="EMBL" id="KAI3362803.1"/>
    </source>
</evidence>
<dbReference type="Proteomes" id="UP000831701">
    <property type="component" value="Chromosome 14"/>
</dbReference>
<proteinExistence type="predicted"/>
<accession>A0ACB8W5S1</accession>
<organism evidence="1 2">
    <name type="scientific">Scortum barcoo</name>
    <name type="common">barcoo grunter</name>
    <dbReference type="NCBI Taxonomy" id="214431"/>
    <lineage>
        <taxon>Eukaryota</taxon>
        <taxon>Metazoa</taxon>
        <taxon>Chordata</taxon>
        <taxon>Craniata</taxon>
        <taxon>Vertebrata</taxon>
        <taxon>Euteleostomi</taxon>
        <taxon>Actinopterygii</taxon>
        <taxon>Neopterygii</taxon>
        <taxon>Teleostei</taxon>
        <taxon>Neoteleostei</taxon>
        <taxon>Acanthomorphata</taxon>
        <taxon>Eupercaria</taxon>
        <taxon>Centrarchiformes</taxon>
        <taxon>Terapontoidei</taxon>
        <taxon>Terapontidae</taxon>
        <taxon>Scortum</taxon>
    </lineage>
</organism>
<protein>
    <submittedName>
        <fullName evidence="1">Uncharacterized protein</fullName>
    </submittedName>
</protein>
<keyword evidence="2" id="KW-1185">Reference proteome</keyword>
<gene>
    <name evidence="1" type="ORF">L3Q82_001850</name>
</gene>
<comment type="caution">
    <text evidence="1">The sequence shown here is derived from an EMBL/GenBank/DDBJ whole genome shotgun (WGS) entry which is preliminary data.</text>
</comment>
<evidence type="ECO:0000313" key="2">
    <source>
        <dbReference type="Proteomes" id="UP000831701"/>
    </source>
</evidence>